<protein>
    <submittedName>
        <fullName evidence="1">DUF1289 domain-containing protein</fullName>
    </submittedName>
</protein>
<evidence type="ECO:0000313" key="2">
    <source>
        <dbReference type="Proteomes" id="UP000679575"/>
    </source>
</evidence>
<proteinExistence type="predicted"/>
<dbReference type="RefSeq" id="WP_212595608.1">
    <property type="nucleotide sequence ID" value="NZ_CP073587.1"/>
</dbReference>
<sequence>MEQLAFFDIPSPCVGICQSDERGYCKGCMRSRDERFGWLNLSNAQKADVIRLCNARKRRRQLAILKQRQLQQREEVAALNQQLHFEDAGRDSETLDFSDFKLE</sequence>
<organism evidence="1 2">
    <name type="scientific">Shewanella yunxiaonensis</name>
    <dbReference type="NCBI Taxonomy" id="2829809"/>
    <lineage>
        <taxon>Bacteria</taxon>
        <taxon>Pseudomonadati</taxon>
        <taxon>Pseudomonadota</taxon>
        <taxon>Gammaproteobacteria</taxon>
        <taxon>Alteromonadales</taxon>
        <taxon>Shewanellaceae</taxon>
        <taxon>Shewanella</taxon>
    </lineage>
</organism>
<dbReference type="PANTHER" id="PTHR35175:SF1">
    <property type="entry name" value="OXIDOREDUCTASE"/>
    <property type="match status" value="1"/>
</dbReference>
<dbReference type="PANTHER" id="PTHR35175">
    <property type="entry name" value="DUF1289 DOMAIN-CONTAINING PROTEIN"/>
    <property type="match status" value="1"/>
</dbReference>
<name>A0ABX7YVC8_9GAMM</name>
<dbReference type="EMBL" id="CP073587">
    <property type="protein sequence ID" value="QUN06595.1"/>
    <property type="molecule type" value="Genomic_DNA"/>
</dbReference>
<dbReference type="Proteomes" id="UP000679575">
    <property type="component" value="Chromosome"/>
</dbReference>
<dbReference type="InterPro" id="IPR010710">
    <property type="entry name" value="DUF1289"/>
</dbReference>
<keyword evidence="2" id="KW-1185">Reference proteome</keyword>
<gene>
    <name evidence="1" type="ORF">KDN34_03840</name>
</gene>
<dbReference type="Pfam" id="PF06945">
    <property type="entry name" value="DUF1289"/>
    <property type="match status" value="1"/>
</dbReference>
<reference evidence="1 2" key="1">
    <citation type="submission" date="2021-04" db="EMBL/GenBank/DDBJ databases">
        <title>Novel species identification of genus Shewanella.</title>
        <authorList>
            <person name="Liu G."/>
        </authorList>
    </citation>
    <scope>NUCLEOTIDE SEQUENCE [LARGE SCALE GENOMIC DNA]</scope>
    <source>
        <strain evidence="1 2">FJAT-54481</strain>
    </source>
</reference>
<evidence type="ECO:0000313" key="1">
    <source>
        <dbReference type="EMBL" id="QUN06595.1"/>
    </source>
</evidence>
<accession>A0ABX7YVC8</accession>